<evidence type="ECO:0000256" key="5">
    <source>
        <dbReference type="ARBA" id="ARBA00022723"/>
    </source>
</evidence>
<dbReference type="NCBIfam" id="NF009003">
    <property type="entry name" value="PRK12348.1"/>
    <property type="match status" value="1"/>
</dbReference>
<dbReference type="InterPro" id="IPR001303">
    <property type="entry name" value="Aldolase_II/adducin_N"/>
</dbReference>
<dbReference type="PANTHER" id="PTHR22789">
    <property type="entry name" value="FUCULOSE PHOSPHATE ALDOLASE"/>
    <property type="match status" value="1"/>
</dbReference>
<accession>A0AAW6U2D0</accession>
<name>A0AAW6U2D0_9BACT</name>
<dbReference type="Proteomes" id="UP001431776">
    <property type="component" value="Unassembled WGS sequence"/>
</dbReference>
<dbReference type="SMART" id="SM01007">
    <property type="entry name" value="Aldolase_II"/>
    <property type="match status" value="1"/>
</dbReference>
<keyword evidence="6" id="KW-0862">Zinc</keyword>
<comment type="similarity">
    <text evidence="3">Belongs to the aldolase class II family. AraD/FucA subfamily.</text>
</comment>
<dbReference type="GO" id="GO:0008742">
    <property type="term" value="F:L-ribulose-phosphate 4-epimerase activity"/>
    <property type="evidence" value="ECO:0007669"/>
    <property type="project" value="UniProtKB-EC"/>
</dbReference>
<sequence length="229" mass="25028">MHEKLKQRVCEANLDLQRYGLVVFTWGNVSGIDRDAGIVAIKPSGVSYDELVPEQIVLLDLHGNVVEGELRPSSDTPTHLELYRSFAGIGGICHTHSPHATMWAQAQRDIPCLGTTHADHFYGAVPVTETMTAAEIGQDYEANTGVVIVRRFQGIDPMQMPAVLVANHGPFTWGKSPDESVKNAVVLEEVAKMAAGTLAIHPEQPPVSQALLDKHYLRKHGKNAYYGQA</sequence>
<dbReference type="SUPFAM" id="SSF53639">
    <property type="entry name" value="AraD/HMP-PK domain-like"/>
    <property type="match status" value="1"/>
</dbReference>
<gene>
    <name evidence="10" type="ORF">QJ522_14570</name>
</gene>
<comment type="cofactor">
    <cofactor evidence="2">
        <name>Zn(2+)</name>
        <dbReference type="ChEBI" id="CHEBI:29105"/>
    </cofactor>
</comment>
<organism evidence="10 11">
    <name type="scientific">Anaerobaca lacustris</name>
    <dbReference type="NCBI Taxonomy" id="3044600"/>
    <lineage>
        <taxon>Bacteria</taxon>
        <taxon>Pseudomonadati</taxon>
        <taxon>Planctomycetota</taxon>
        <taxon>Phycisphaerae</taxon>
        <taxon>Sedimentisphaerales</taxon>
        <taxon>Anaerobacaceae</taxon>
        <taxon>Anaerobaca</taxon>
    </lineage>
</organism>
<dbReference type="GO" id="GO:0046872">
    <property type="term" value="F:metal ion binding"/>
    <property type="evidence" value="ECO:0007669"/>
    <property type="project" value="UniProtKB-KW"/>
</dbReference>
<dbReference type="Pfam" id="PF00596">
    <property type="entry name" value="Aldolase_II"/>
    <property type="match status" value="1"/>
</dbReference>
<dbReference type="GO" id="GO:0019323">
    <property type="term" value="P:pentose catabolic process"/>
    <property type="evidence" value="ECO:0007669"/>
    <property type="project" value="TreeGrafter"/>
</dbReference>
<evidence type="ECO:0000256" key="4">
    <source>
        <dbReference type="ARBA" id="ARBA00013186"/>
    </source>
</evidence>
<keyword evidence="7" id="KW-0413">Isomerase</keyword>
<evidence type="ECO:0000256" key="6">
    <source>
        <dbReference type="ARBA" id="ARBA00022833"/>
    </source>
</evidence>
<dbReference type="InterPro" id="IPR036409">
    <property type="entry name" value="Aldolase_II/adducin_N_sf"/>
</dbReference>
<evidence type="ECO:0000256" key="2">
    <source>
        <dbReference type="ARBA" id="ARBA00001947"/>
    </source>
</evidence>
<feature type="domain" description="Class II aldolase/adducin N-terminal" evidence="9">
    <location>
        <begin position="7"/>
        <end position="195"/>
    </location>
</feature>
<keyword evidence="5" id="KW-0479">Metal-binding</keyword>
<reference evidence="10" key="1">
    <citation type="submission" date="2023-05" db="EMBL/GenBank/DDBJ databases">
        <title>Anaerotaeda fermentans gen. nov., sp. nov., a novel anaerobic planctomycete of the new family within the order Sedimentisphaerales isolated from Taman Peninsula, Russia.</title>
        <authorList>
            <person name="Khomyakova M.A."/>
            <person name="Merkel A.Y."/>
            <person name="Slobodkin A.I."/>
        </authorList>
    </citation>
    <scope>NUCLEOTIDE SEQUENCE</scope>
    <source>
        <strain evidence="10">M17dextr</strain>
    </source>
</reference>
<keyword evidence="8" id="KW-0119">Carbohydrate metabolism</keyword>
<dbReference type="NCBIfam" id="NF006047">
    <property type="entry name" value="PRK08193.1"/>
    <property type="match status" value="1"/>
</dbReference>
<dbReference type="FunFam" id="3.40.225.10:FF:000001">
    <property type="entry name" value="L-ribulose-5-phosphate 4-epimerase UlaF"/>
    <property type="match status" value="1"/>
</dbReference>
<dbReference type="PANTHER" id="PTHR22789:SF8">
    <property type="entry name" value="L-RIBULOSE-5-PHOSPHATE 4-EPIMERASE SGBE"/>
    <property type="match status" value="1"/>
</dbReference>
<dbReference type="RefSeq" id="WP_349245690.1">
    <property type="nucleotide sequence ID" value="NZ_JASCXX010000018.1"/>
</dbReference>
<proteinExistence type="inferred from homology"/>
<dbReference type="Gene3D" id="3.40.225.10">
    <property type="entry name" value="Class II aldolase/adducin N-terminal domain"/>
    <property type="match status" value="1"/>
</dbReference>
<dbReference type="CDD" id="cd00398">
    <property type="entry name" value="Aldolase_II"/>
    <property type="match status" value="1"/>
</dbReference>
<protein>
    <recommendedName>
        <fullName evidence="4">L-ribulose-5-phosphate 4-epimerase</fullName>
        <ecNumber evidence="4">5.1.3.4</ecNumber>
    </recommendedName>
</protein>
<evidence type="ECO:0000259" key="9">
    <source>
        <dbReference type="SMART" id="SM01007"/>
    </source>
</evidence>
<evidence type="ECO:0000256" key="1">
    <source>
        <dbReference type="ARBA" id="ARBA00001726"/>
    </source>
</evidence>
<dbReference type="InterPro" id="IPR050197">
    <property type="entry name" value="Aldolase_class_II_sugar_metab"/>
</dbReference>
<keyword evidence="11" id="KW-1185">Reference proteome</keyword>
<evidence type="ECO:0000313" key="11">
    <source>
        <dbReference type="Proteomes" id="UP001431776"/>
    </source>
</evidence>
<dbReference type="AlphaFoldDB" id="A0AAW6U2D0"/>
<evidence type="ECO:0000256" key="7">
    <source>
        <dbReference type="ARBA" id="ARBA00023235"/>
    </source>
</evidence>
<evidence type="ECO:0000313" key="10">
    <source>
        <dbReference type="EMBL" id="MDI6450281.1"/>
    </source>
</evidence>
<comment type="caution">
    <text evidence="10">The sequence shown here is derived from an EMBL/GenBank/DDBJ whole genome shotgun (WGS) entry which is preliminary data.</text>
</comment>
<evidence type="ECO:0000256" key="3">
    <source>
        <dbReference type="ARBA" id="ARBA00010037"/>
    </source>
</evidence>
<dbReference type="EMBL" id="JASCXX010000018">
    <property type="protein sequence ID" value="MDI6450281.1"/>
    <property type="molecule type" value="Genomic_DNA"/>
</dbReference>
<dbReference type="GO" id="GO:0005829">
    <property type="term" value="C:cytosol"/>
    <property type="evidence" value="ECO:0007669"/>
    <property type="project" value="TreeGrafter"/>
</dbReference>
<dbReference type="EC" id="5.1.3.4" evidence="4"/>
<comment type="catalytic activity">
    <reaction evidence="1">
        <text>L-ribulose 5-phosphate = D-xylulose 5-phosphate</text>
        <dbReference type="Rhea" id="RHEA:22368"/>
        <dbReference type="ChEBI" id="CHEBI:57737"/>
        <dbReference type="ChEBI" id="CHEBI:58226"/>
        <dbReference type="EC" id="5.1.3.4"/>
    </reaction>
</comment>
<evidence type="ECO:0000256" key="8">
    <source>
        <dbReference type="ARBA" id="ARBA00023277"/>
    </source>
</evidence>
<dbReference type="GO" id="GO:0016832">
    <property type="term" value="F:aldehyde-lyase activity"/>
    <property type="evidence" value="ECO:0007669"/>
    <property type="project" value="TreeGrafter"/>
</dbReference>